<sequence>MYNILEGIKILDLTNVLAGPFCTYQLSMLGAEVIKIEKPFTGDLARKLGVDEKLNEIKMGTSFLAQNANKKSVVLDLKDKKDLDVFYRLAEDADVIVENFRPGVVKKLGADYGNVKKFNSKIIYCSISGFGQNGELSERPAYDQIIQGMAGVMSLNGNEELNPLRCGFPVCDTVGGITAAMAIIAALFRKEKSGKGTYIDVSMFDSILPVLGWAVSNYLIGGEMVKPMGNDNFTAAPSGTFNTKNGLINISANEDKQWQNLCYALDRMDLTDNEKFRDKKKRKSNREELNKIINGELSAKETSYWVEKLCALSVPCGEVLNLQEVFNLSHVKERKIVLDTGMKLFGKKVKVVGPGAKFPEIDCSIISPAPKLGEHTELFLKEYRDQKQ</sequence>
<evidence type="ECO:0000313" key="2">
    <source>
        <dbReference type="EMBL" id="HCW92651.1"/>
    </source>
</evidence>
<dbReference type="PANTHER" id="PTHR48207">
    <property type="entry name" value="SUCCINATE--HYDROXYMETHYLGLUTARATE COA-TRANSFERASE"/>
    <property type="match status" value="1"/>
</dbReference>
<dbReference type="InterPro" id="IPR023606">
    <property type="entry name" value="CoA-Trfase_III_dom_1_sf"/>
</dbReference>
<dbReference type="Gene3D" id="3.40.50.10540">
    <property type="entry name" value="Crotonobetainyl-coa:carnitine coa-transferase, domain 1"/>
    <property type="match status" value="1"/>
</dbReference>
<dbReference type="SUPFAM" id="SSF89796">
    <property type="entry name" value="CoA-transferase family III (CaiB/BaiF)"/>
    <property type="match status" value="1"/>
</dbReference>
<organism evidence="2 3">
    <name type="scientific">Flexistipes sinusarabici</name>
    <dbReference type="NCBI Taxonomy" id="2352"/>
    <lineage>
        <taxon>Bacteria</taxon>
        <taxon>Pseudomonadati</taxon>
        <taxon>Deferribacterota</taxon>
        <taxon>Deferribacteres</taxon>
        <taxon>Deferribacterales</taxon>
        <taxon>Flexistipitaceae</taxon>
        <taxon>Flexistipes</taxon>
    </lineage>
</organism>
<keyword evidence="1 2" id="KW-0808">Transferase</keyword>
<gene>
    <name evidence="2" type="ORF">DHM44_03110</name>
</gene>
<dbReference type="InterPro" id="IPR044855">
    <property type="entry name" value="CoA-Trfase_III_dom3_sf"/>
</dbReference>
<dbReference type="Pfam" id="PF02515">
    <property type="entry name" value="CoA_transf_3"/>
    <property type="match status" value="1"/>
</dbReference>
<comment type="caution">
    <text evidence="2">The sequence shown here is derived from an EMBL/GenBank/DDBJ whole genome shotgun (WGS) entry which is preliminary data.</text>
</comment>
<dbReference type="GO" id="GO:0008410">
    <property type="term" value="F:CoA-transferase activity"/>
    <property type="evidence" value="ECO:0007669"/>
    <property type="project" value="TreeGrafter"/>
</dbReference>
<evidence type="ECO:0000256" key="1">
    <source>
        <dbReference type="ARBA" id="ARBA00022679"/>
    </source>
</evidence>
<proteinExistence type="predicted"/>
<protein>
    <submittedName>
        <fullName evidence="2">CoA transferase</fullName>
    </submittedName>
</protein>
<name>A0A3D5Q9W9_FLESI</name>
<accession>A0A3D5Q9W9</accession>
<dbReference type="Proteomes" id="UP000262325">
    <property type="component" value="Unassembled WGS sequence"/>
</dbReference>
<dbReference type="EMBL" id="DPPF01000065">
    <property type="protein sequence ID" value="HCW92651.1"/>
    <property type="molecule type" value="Genomic_DNA"/>
</dbReference>
<evidence type="ECO:0000313" key="3">
    <source>
        <dbReference type="Proteomes" id="UP000262325"/>
    </source>
</evidence>
<dbReference type="Gene3D" id="3.30.1540.10">
    <property type="entry name" value="formyl-coa transferase, domain 3"/>
    <property type="match status" value="1"/>
</dbReference>
<dbReference type="AlphaFoldDB" id="A0A3D5Q9W9"/>
<reference evidence="2 3" key="1">
    <citation type="journal article" date="2018" name="Nat. Biotechnol.">
        <title>A standardized bacterial taxonomy based on genome phylogeny substantially revises the tree of life.</title>
        <authorList>
            <person name="Parks D.H."/>
            <person name="Chuvochina M."/>
            <person name="Waite D.W."/>
            <person name="Rinke C."/>
            <person name="Skarshewski A."/>
            <person name="Chaumeil P.A."/>
            <person name="Hugenholtz P."/>
        </authorList>
    </citation>
    <scope>NUCLEOTIDE SEQUENCE [LARGE SCALE GENOMIC DNA]</scope>
    <source>
        <strain evidence="2">UBA8672</strain>
    </source>
</reference>
<dbReference type="InterPro" id="IPR003673">
    <property type="entry name" value="CoA-Trfase_fam_III"/>
</dbReference>
<dbReference type="InterPro" id="IPR050483">
    <property type="entry name" value="CoA-transferase_III_domain"/>
</dbReference>
<dbReference type="PANTHER" id="PTHR48207:SF3">
    <property type="entry name" value="SUCCINATE--HYDROXYMETHYLGLUTARATE COA-TRANSFERASE"/>
    <property type="match status" value="1"/>
</dbReference>